<keyword evidence="1" id="KW-0449">Lipoprotein</keyword>
<dbReference type="Gene3D" id="3.30.70.1070">
    <property type="entry name" value="Sporulation related repeat"/>
    <property type="match status" value="1"/>
</dbReference>
<dbReference type="GO" id="GO:0009279">
    <property type="term" value="C:cell outer membrane"/>
    <property type="evidence" value="ECO:0007669"/>
    <property type="project" value="TreeGrafter"/>
</dbReference>
<comment type="function">
    <text evidence="1">Lytic transglycosylase with a strong preference for naked glycan strands that lack stem peptides.</text>
</comment>
<keyword evidence="1" id="KW-0961">Cell wall biogenesis/degradation</keyword>
<dbReference type="CDD" id="cd22268">
    <property type="entry name" value="DPBB_RlpA-like"/>
    <property type="match status" value="1"/>
</dbReference>
<dbReference type="GO" id="GO:0000270">
    <property type="term" value="P:peptidoglycan metabolic process"/>
    <property type="evidence" value="ECO:0007669"/>
    <property type="project" value="UniProtKB-UniRule"/>
</dbReference>
<feature type="domain" description="SPOR" evidence="2">
    <location>
        <begin position="220"/>
        <end position="295"/>
    </location>
</feature>
<accession>A0A437ME74</accession>
<dbReference type="Gene3D" id="2.40.40.10">
    <property type="entry name" value="RlpA-like domain"/>
    <property type="match status" value="1"/>
</dbReference>
<dbReference type="InterPro" id="IPR034718">
    <property type="entry name" value="RlpA"/>
</dbReference>
<dbReference type="Pfam" id="PF05036">
    <property type="entry name" value="SPOR"/>
    <property type="match status" value="1"/>
</dbReference>
<dbReference type="InterPro" id="IPR036680">
    <property type="entry name" value="SPOR-like_sf"/>
</dbReference>
<dbReference type="EMBL" id="SACL01000004">
    <property type="protein sequence ID" value="RVT95947.1"/>
    <property type="molecule type" value="Genomic_DNA"/>
</dbReference>
<evidence type="ECO:0000256" key="1">
    <source>
        <dbReference type="HAMAP-Rule" id="MF_02071"/>
    </source>
</evidence>
<dbReference type="GO" id="GO:0005886">
    <property type="term" value="C:plasma membrane"/>
    <property type="evidence" value="ECO:0007669"/>
    <property type="project" value="UniProtKB-SubCell"/>
</dbReference>
<dbReference type="PANTHER" id="PTHR34183:SF1">
    <property type="entry name" value="ENDOLYTIC PEPTIDOGLYCAN TRANSGLYCOSYLASE RLPA"/>
    <property type="match status" value="1"/>
</dbReference>
<dbReference type="HAMAP" id="MF_02071">
    <property type="entry name" value="RlpA"/>
    <property type="match status" value="1"/>
</dbReference>
<dbReference type="PANTHER" id="PTHR34183">
    <property type="entry name" value="ENDOLYTIC PEPTIDOGLYCAN TRANSGLYCOSYLASE RLPA"/>
    <property type="match status" value="1"/>
</dbReference>
<keyword evidence="1" id="KW-0472">Membrane</keyword>
<keyword evidence="4" id="KW-1185">Reference proteome</keyword>
<dbReference type="InterPro" id="IPR007730">
    <property type="entry name" value="SPOR-like_dom"/>
</dbReference>
<dbReference type="GO" id="GO:0008932">
    <property type="term" value="F:lytic endotransglycosylase activity"/>
    <property type="evidence" value="ECO:0007669"/>
    <property type="project" value="UniProtKB-UniRule"/>
</dbReference>
<keyword evidence="1" id="KW-0456">Lyase</keyword>
<comment type="similarity">
    <text evidence="1">Belongs to the RlpA family.</text>
</comment>
<dbReference type="Pfam" id="PF03330">
    <property type="entry name" value="DPBB_1"/>
    <property type="match status" value="1"/>
</dbReference>
<dbReference type="Proteomes" id="UP000282957">
    <property type="component" value="Unassembled WGS sequence"/>
</dbReference>
<evidence type="ECO:0000259" key="2">
    <source>
        <dbReference type="PROSITE" id="PS51724"/>
    </source>
</evidence>
<evidence type="ECO:0000313" key="4">
    <source>
        <dbReference type="Proteomes" id="UP000282957"/>
    </source>
</evidence>
<evidence type="ECO:0000313" key="3">
    <source>
        <dbReference type="EMBL" id="RVT95947.1"/>
    </source>
</evidence>
<comment type="caution">
    <text evidence="3">The sequence shown here is derived from an EMBL/GenBank/DDBJ whole genome shotgun (WGS) entry which is preliminary data.</text>
</comment>
<dbReference type="PROSITE" id="PS51257">
    <property type="entry name" value="PROKAR_LIPOPROTEIN"/>
    <property type="match status" value="1"/>
</dbReference>
<proteinExistence type="inferred from homology"/>
<dbReference type="GO" id="GO:0042834">
    <property type="term" value="F:peptidoglycan binding"/>
    <property type="evidence" value="ECO:0007669"/>
    <property type="project" value="InterPro"/>
</dbReference>
<dbReference type="EC" id="4.2.2.-" evidence="1"/>
<protein>
    <recommendedName>
        <fullName evidence="1">Endolytic peptidoglycan transglycosylase RlpA</fullName>
        <ecNumber evidence="1">4.2.2.-</ecNumber>
    </recommendedName>
</protein>
<keyword evidence="1" id="KW-0564">Palmitate</keyword>
<dbReference type="OrthoDB" id="9779128at2"/>
<keyword evidence="1" id="KW-1003">Cell membrane</keyword>
<organism evidence="3 4">
    <name type="scientific">Rhodovarius crocodyli</name>
    <dbReference type="NCBI Taxonomy" id="1979269"/>
    <lineage>
        <taxon>Bacteria</taxon>
        <taxon>Pseudomonadati</taxon>
        <taxon>Pseudomonadota</taxon>
        <taxon>Alphaproteobacteria</taxon>
        <taxon>Acetobacterales</taxon>
        <taxon>Roseomonadaceae</taxon>
        <taxon>Rhodovarius</taxon>
    </lineage>
</organism>
<dbReference type="InterPro" id="IPR036908">
    <property type="entry name" value="RlpA-like_sf"/>
</dbReference>
<gene>
    <name evidence="1" type="primary">rlpA</name>
    <name evidence="3" type="ORF">EOD42_12495</name>
</gene>
<dbReference type="InterPro" id="IPR009009">
    <property type="entry name" value="RlpA-like_DPBB"/>
</dbReference>
<name>A0A437ME74_9PROT</name>
<dbReference type="RefSeq" id="WP_127787880.1">
    <property type="nucleotide sequence ID" value="NZ_SACL01000004.1"/>
</dbReference>
<dbReference type="SUPFAM" id="SSF110997">
    <property type="entry name" value="Sporulation related repeat"/>
    <property type="match status" value="1"/>
</dbReference>
<dbReference type="PROSITE" id="PS51724">
    <property type="entry name" value="SPOR"/>
    <property type="match status" value="1"/>
</dbReference>
<dbReference type="AlphaFoldDB" id="A0A437ME74"/>
<sequence length="295" mass="31675">MRRVVLAALLALAACTRPPPPPEPQPRYEVGQGYQLGGVWSYPREDFTLNETGLAIVQPVAAPRRTTNGEIFDAGAMMAAHRTLQLPAIIRVTNMENGRVVVLRVNDRGPSQPGRILAVSAKAAELLGVRAGATFQARVQVEAEPSRALSLGLVGDQPRLNIQAAPVGQVERESLDAPSGARVAAARGATSAPRQGREIVEAATPDMPPLRLPERYENGYASPGRLVVDVGNFFTRSLADRLAARVGGRTESVGPRSRQQEYRVRMGPYTTPAEADAAWSRARQAGVPDPRIVVE</sequence>
<dbReference type="GO" id="GO:0071555">
    <property type="term" value="P:cell wall organization"/>
    <property type="evidence" value="ECO:0007669"/>
    <property type="project" value="UniProtKB-KW"/>
</dbReference>
<comment type="subcellular location">
    <subcellularLocation>
        <location evidence="1">Cell membrane</location>
        <topology evidence="1">Lipid-anchor</topology>
    </subcellularLocation>
</comment>
<reference evidence="3 4" key="1">
    <citation type="submission" date="2019-01" db="EMBL/GenBank/DDBJ databases">
        <authorList>
            <person name="Chen W.-M."/>
        </authorList>
    </citation>
    <scope>NUCLEOTIDE SEQUENCE [LARGE SCALE GENOMIC DNA]</scope>
    <source>
        <strain evidence="3 4">CCP-6</strain>
    </source>
</reference>